<dbReference type="GeneID" id="9223560"/>
<sequence length="642" mass="71440">MNMVQGGPPVQDMGAYLKEISNSPKSVTLFFDMITSKIKREIQPPIPPSRAEIFATFKKDEEMLSKEQVAKLVNLTSSWDTDDESLEDLKTLAQTWLSTPATFFDTDKPSLAGNDGLIEFCFDNANHVKDTGSTRRKIDNILLDNALKHKEEYLREKYVNGESGGQRRYKTNRSKAIDEFTYRYFGDLSEKDRKTKYQKMKTQRISGSKWDQIKPRWMILALKDAKTTCFETKKLEPIEVSALNSYIPHLKAHKYGSILKPAYSRILSEYKRRSQHEDGGESHEGDYGLEWIDSLLDSDDMPSNPLSGVEGVLSPLSGVEDSNLSAGLLTPCTSPQGDSYAESVESTPANSPLLTRYPDNPSGWRGIEQSDQIVVESRHSPHLVTDDGSRPNQLNRNIMERGSEIDSSRFLNHDARDADAANTLSQLHSTCVISEALPCTARVSIEPVVSPYEQGVGMGFTPYGIHKKRLCPDNELQDSCIHPSRRSRDGALNLFDAIGNLPTAVRSMGESYAFNPSYTNSTQNTSASLSTIEPTTVLIPNGTNNFTITLDALQGRAHLSNGEQDARIQAALNAERIVDYTVMNPMLSCHDPSFAATPSPVPMVMNQVIYGTYGPPSPPNLQVMNELLRPYEQLMTFPDVTS</sequence>
<dbReference type="RefSeq" id="XP_002850664.1">
    <property type="nucleotide sequence ID" value="XM_002850618.1"/>
</dbReference>
<dbReference type="AlphaFoldDB" id="C5FDT4"/>
<proteinExistence type="predicted"/>
<dbReference type="EMBL" id="DS995701">
    <property type="protein sequence ID" value="EEQ27880.1"/>
    <property type="molecule type" value="Genomic_DNA"/>
</dbReference>
<evidence type="ECO:0000313" key="2">
    <source>
        <dbReference type="Proteomes" id="UP000002035"/>
    </source>
</evidence>
<dbReference type="VEuPathDB" id="FungiDB:MCYG_00768"/>
<dbReference type="eggNOG" id="ENOG502T3Q0">
    <property type="taxonomic scope" value="Eukaryota"/>
</dbReference>
<evidence type="ECO:0000313" key="1">
    <source>
        <dbReference type="EMBL" id="EEQ27880.1"/>
    </source>
</evidence>
<accession>C5FDT4</accession>
<dbReference type="HOGENOM" id="CLU_426388_0_0_1"/>
<dbReference type="Proteomes" id="UP000002035">
    <property type="component" value="Unassembled WGS sequence"/>
</dbReference>
<keyword evidence="2" id="KW-1185">Reference proteome</keyword>
<name>C5FDT4_ARTOC</name>
<dbReference type="OrthoDB" id="10505073at2759"/>
<reference evidence="2" key="1">
    <citation type="journal article" date="2012" name="MBio">
        <title>Comparative genome analysis of Trichophyton rubrum and related dermatophytes reveals candidate genes involved in infection.</title>
        <authorList>
            <person name="Martinez D.A."/>
            <person name="Oliver B.G."/>
            <person name="Graeser Y."/>
            <person name="Goldberg J.M."/>
            <person name="Li W."/>
            <person name="Martinez-Rossi N.M."/>
            <person name="Monod M."/>
            <person name="Shelest E."/>
            <person name="Barton R.C."/>
            <person name="Birch E."/>
            <person name="Brakhage A.A."/>
            <person name="Chen Z."/>
            <person name="Gurr S.J."/>
            <person name="Heiman D."/>
            <person name="Heitman J."/>
            <person name="Kosti I."/>
            <person name="Rossi A."/>
            <person name="Saif S."/>
            <person name="Samalova M."/>
            <person name="Saunders C.W."/>
            <person name="Shea T."/>
            <person name="Summerbell R.C."/>
            <person name="Xu J."/>
            <person name="Young S."/>
            <person name="Zeng Q."/>
            <person name="Birren B.W."/>
            <person name="Cuomo C.A."/>
            <person name="White T.C."/>
        </authorList>
    </citation>
    <scope>NUCLEOTIDE SEQUENCE [LARGE SCALE GENOMIC DNA]</scope>
    <source>
        <strain evidence="2">ATCC MYA-4605 / CBS 113480</strain>
    </source>
</reference>
<organism evidence="1 2">
    <name type="scientific">Arthroderma otae (strain ATCC MYA-4605 / CBS 113480)</name>
    <name type="common">Microsporum canis</name>
    <dbReference type="NCBI Taxonomy" id="554155"/>
    <lineage>
        <taxon>Eukaryota</taxon>
        <taxon>Fungi</taxon>
        <taxon>Dikarya</taxon>
        <taxon>Ascomycota</taxon>
        <taxon>Pezizomycotina</taxon>
        <taxon>Eurotiomycetes</taxon>
        <taxon>Eurotiomycetidae</taxon>
        <taxon>Onygenales</taxon>
        <taxon>Arthrodermataceae</taxon>
        <taxon>Microsporum</taxon>
    </lineage>
</organism>
<gene>
    <name evidence="1" type="ORF">MCYG_00768</name>
</gene>
<protein>
    <submittedName>
        <fullName evidence="1">Uncharacterized protein</fullName>
    </submittedName>
</protein>